<dbReference type="InterPro" id="IPR002931">
    <property type="entry name" value="Transglutaminase-like"/>
</dbReference>
<organism evidence="2 3">
    <name type="scientific">Paenibacillus curdlanolyticus YK9</name>
    <dbReference type="NCBI Taxonomy" id="717606"/>
    <lineage>
        <taxon>Bacteria</taxon>
        <taxon>Bacillati</taxon>
        <taxon>Bacillota</taxon>
        <taxon>Bacilli</taxon>
        <taxon>Bacillales</taxon>
        <taxon>Paenibacillaceae</taxon>
        <taxon>Paenibacillus</taxon>
    </lineage>
</organism>
<dbReference type="Pfam" id="PF01841">
    <property type="entry name" value="Transglut_core"/>
    <property type="match status" value="1"/>
</dbReference>
<dbReference type="OrthoDB" id="9788327at2"/>
<proteinExistence type="predicted"/>
<dbReference type="eggNOG" id="COG5279">
    <property type="taxonomic scope" value="Bacteria"/>
</dbReference>
<dbReference type="RefSeq" id="WP_006037572.1">
    <property type="nucleotide sequence ID" value="NZ_AEDD01000003.1"/>
</dbReference>
<dbReference type="STRING" id="717606.PaecuDRAFT_1561"/>
<dbReference type="EMBL" id="AEDD01000003">
    <property type="protein sequence ID" value="EFM11953.1"/>
    <property type="molecule type" value="Genomic_DNA"/>
</dbReference>
<protein>
    <submittedName>
        <fullName evidence="2">Transglutaminase domain protein</fullName>
    </submittedName>
</protein>
<accession>E0I7D7</accession>
<dbReference type="PANTHER" id="PTHR46333:SF2">
    <property type="entry name" value="CYTOKINESIS PROTEIN 3"/>
    <property type="match status" value="1"/>
</dbReference>
<dbReference type="InterPro" id="IPR038765">
    <property type="entry name" value="Papain-like_cys_pep_sf"/>
</dbReference>
<dbReference type="PANTHER" id="PTHR46333">
    <property type="entry name" value="CYTOKINESIS PROTEIN 3"/>
    <property type="match status" value="1"/>
</dbReference>
<dbReference type="SMART" id="SM00460">
    <property type="entry name" value="TGc"/>
    <property type="match status" value="1"/>
</dbReference>
<dbReference type="InterPro" id="IPR052557">
    <property type="entry name" value="CAP/Cytokinesis_protein"/>
</dbReference>
<sequence>MSVRSVRVVRLVVAMSLLGGGLAASYMLKPEMLQGEAAESVVIRDNQALIVGIHEQLQARTERFSFRLNGAGFSEAAIKEAIKQAIAADDYTAYVMDSYYYTIRSRASRADLELIVRYRETAAQTAQVDRITDVALRTIVHAGMSDHERVKAIHDWVVDLVAYDTSLQRYTAYEALSSGKAVCQGYALLMHRMLVKAGFEDRIAEGTVQSGDHAWNVVKLGGNWYHLDATWDDAAPDTKSVKDQVLAKSIGSETRYRYYLLTDDQMRADHHWTKPYPKAEVSYASAIVADQKAASASTAASLAKLEAAIGLDWLRPERTADSLASLTSKLADTAARGLLELTVRYTNGESWSNDIRAAIADAGIRDGYSVRSVPYRTEGSVLLHIELIPSAT</sequence>
<dbReference type="Gene3D" id="3.10.620.30">
    <property type="match status" value="1"/>
</dbReference>
<keyword evidence="3" id="KW-1185">Reference proteome</keyword>
<evidence type="ECO:0000313" key="2">
    <source>
        <dbReference type="EMBL" id="EFM11953.1"/>
    </source>
</evidence>
<name>E0I7D7_9BACL</name>
<evidence type="ECO:0000259" key="1">
    <source>
        <dbReference type="SMART" id="SM00460"/>
    </source>
</evidence>
<gene>
    <name evidence="2" type="ORF">PaecuDRAFT_1561</name>
</gene>
<feature type="domain" description="Transglutaminase-like" evidence="1">
    <location>
        <begin position="175"/>
        <end position="231"/>
    </location>
</feature>
<evidence type="ECO:0000313" key="3">
    <source>
        <dbReference type="Proteomes" id="UP000005387"/>
    </source>
</evidence>
<dbReference type="AlphaFoldDB" id="E0I7D7"/>
<dbReference type="SUPFAM" id="SSF54001">
    <property type="entry name" value="Cysteine proteinases"/>
    <property type="match status" value="1"/>
</dbReference>
<dbReference type="GO" id="GO:0005737">
    <property type="term" value="C:cytoplasm"/>
    <property type="evidence" value="ECO:0007669"/>
    <property type="project" value="TreeGrafter"/>
</dbReference>
<dbReference type="Proteomes" id="UP000005387">
    <property type="component" value="Unassembled WGS sequence"/>
</dbReference>
<reference evidence="2 3" key="1">
    <citation type="submission" date="2010-07" db="EMBL/GenBank/DDBJ databases">
        <title>The draft genome of Paenibacillus curdlanolyticus YK9.</title>
        <authorList>
            <consortium name="US DOE Joint Genome Institute (JGI-PGF)"/>
            <person name="Lucas S."/>
            <person name="Copeland A."/>
            <person name="Lapidus A."/>
            <person name="Cheng J.-F."/>
            <person name="Bruce D."/>
            <person name="Goodwin L."/>
            <person name="Pitluck S."/>
            <person name="Land M.L."/>
            <person name="Hauser L."/>
            <person name="Chang Y.-J."/>
            <person name="Jeffries C."/>
            <person name="Anderson I.J."/>
            <person name="Johnson E."/>
            <person name="Loganathan U."/>
            <person name="Mulhopadhyay B."/>
            <person name="Kyrpides N."/>
            <person name="Woyke T.J."/>
        </authorList>
    </citation>
    <scope>NUCLEOTIDE SEQUENCE [LARGE SCALE GENOMIC DNA]</scope>
    <source>
        <strain evidence="2 3">YK9</strain>
    </source>
</reference>